<evidence type="ECO:0008006" key="3">
    <source>
        <dbReference type="Google" id="ProtNLM"/>
    </source>
</evidence>
<keyword evidence="2" id="KW-1185">Reference proteome</keyword>
<dbReference type="EMBL" id="CP118246">
    <property type="protein sequence ID" value="WDR01239.1"/>
    <property type="molecule type" value="Genomic_DNA"/>
</dbReference>
<sequence>MGEDDDKDWGAEEAAAWFDPAPEMEAHLAIYQQVLVAYGFHCALTGQKFDSISDGVHTALQVVAIRPRALGGPLHVSNYLCLADMAARAFARGHWLVDDDYGVVADRRVMVPELARALRVEGRLLLPEDRLYHPDRTQLAWHRTRILNGA</sequence>
<evidence type="ECO:0000313" key="1">
    <source>
        <dbReference type="EMBL" id="WDR01239.1"/>
    </source>
</evidence>
<organism evidence="1 2">
    <name type="scientific">Devosia algicola</name>
    <dbReference type="NCBI Taxonomy" id="3026418"/>
    <lineage>
        <taxon>Bacteria</taxon>
        <taxon>Pseudomonadati</taxon>
        <taxon>Pseudomonadota</taxon>
        <taxon>Alphaproteobacteria</taxon>
        <taxon>Hyphomicrobiales</taxon>
        <taxon>Devosiaceae</taxon>
        <taxon>Devosia</taxon>
    </lineage>
</organism>
<name>A0ABY7YJH5_9HYPH</name>
<accession>A0ABY7YJH5</accession>
<dbReference type="RefSeq" id="WP_282217650.1">
    <property type="nucleotide sequence ID" value="NZ_CP118246.1"/>
</dbReference>
<gene>
    <name evidence="1" type="ORF">PSQ19_10260</name>
</gene>
<evidence type="ECO:0000313" key="2">
    <source>
        <dbReference type="Proteomes" id="UP001220530"/>
    </source>
</evidence>
<protein>
    <recommendedName>
        <fullName evidence="3">DUF4262 domain-containing protein</fullName>
    </recommendedName>
</protein>
<dbReference type="Proteomes" id="UP001220530">
    <property type="component" value="Chromosome"/>
</dbReference>
<reference evidence="1 2" key="1">
    <citation type="submission" date="2023-02" db="EMBL/GenBank/DDBJ databases">
        <title>Devosia algicola sp. nov., isolated from the phycosphere of marine algae.</title>
        <authorList>
            <person name="Kim J.M."/>
            <person name="Lee J.K."/>
            <person name="Choi B.J."/>
            <person name="Bayburt H."/>
            <person name="Jeon C.O."/>
        </authorList>
    </citation>
    <scope>NUCLEOTIDE SEQUENCE [LARGE SCALE GENOMIC DNA]</scope>
    <source>
        <strain evidence="1 2">G20-9</strain>
    </source>
</reference>
<proteinExistence type="predicted"/>